<comment type="caution">
    <text evidence="1">The sequence shown here is derived from an EMBL/GenBank/DDBJ whole genome shotgun (WGS) entry which is preliminary data.</text>
</comment>
<keyword evidence="2" id="KW-1185">Reference proteome</keyword>
<name>A0AAV4M4K0_CAEEX</name>
<gene>
    <name evidence="1" type="ORF">CEXT_611001</name>
</gene>
<dbReference type="Proteomes" id="UP001054945">
    <property type="component" value="Unassembled WGS sequence"/>
</dbReference>
<organism evidence="1 2">
    <name type="scientific">Caerostris extrusa</name>
    <name type="common">Bark spider</name>
    <name type="synonym">Caerostris bankana</name>
    <dbReference type="NCBI Taxonomy" id="172846"/>
    <lineage>
        <taxon>Eukaryota</taxon>
        <taxon>Metazoa</taxon>
        <taxon>Ecdysozoa</taxon>
        <taxon>Arthropoda</taxon>
        <taxon>Chelicerata</taxon>
        <taxon>Arachnida</taxon>
        <taxon>Araneae</taxon>
        <taxon>Araneomorphae</taxon>
        <taxon>Entelegynae</taxon>
        <taxon>Araneoidea</taxon>
        <taxon>Araneidae</taxon>
        <taxon>Caerostris</taxon>
    </lineage>
</organism>
<reference evidence="1 2" key="1">
    <citation type="submission" date="2021-06" db="EMBL/GenBank/DDBJ databases">
        <title>Caerostris extrusa draft genome.</title>
        <authorList>
            <person name="Kono N."/>
            <person name="Arakawa K."/>
        </authorList>
    </citation>
    <scope>NUCLEOTIDE SEQUENCE [LARGE SCALE GENOMIC DNA]</scope>
</reference>
<evidence type="ECO:0000313" key="2">
    <source>
        <dbReference type="Proteomes" id="UP001054945"/>
    </source>
</evidence>
<proteinExistence type="predicted"/>
<feature type="non-terminal residue" evidence="1">
    <location>
        <position position="1"/>
    </location>
</feature>
<accession>A0AAV4M4K0</accession>
<dbReference type="AlphaFoldDB" id="A0AAV4M4K0"/>
<dbReference type="EMBL" id="BPLR01019363">
    <property type="protein sequence ID" value="GIX66996.1"/>
    <property type="molecule type" value="Genomic_DNA"/>
</dbReference>
<sequence length="32" mass="3338">SEIGQSSSLIRCVATIRSVSGQSSPLKAEWGC</sequence>
<protein>
    <submittedName>
        <fullName evidence="1">Uncharacterized protein</fullName>
    </submittedName>
</protein>
<evidence type="ECO:0000313" key="1">
    <source>
        <dbReference type="EMBL" id="GIX66996.1"/>
    </source>
</evidence>